<evidence type="ECO:0000313" key="8">
    <source>
        <dbReference type="Proteomes" id="UP001595444"/>
    </source>
</evidence>
<evidence type="ECO:0000256" key="3">
    <source>
        <dbReference type="ARBA" id="ARBA00022692"/>
    </source>
</evidence>
<feature type="transmembrane region" description="Helical" evidence="6">
    <location>
        <begin position="42"/>
        <end position="67"/>
    </location>
</feature>
<sequence length="211" mass="22269">MLPGSENLIAFIVASIALAVIPGPDMTYVVTETVRRGIKSGFYALAGINIGCFVHITLASIGLTALIAAMPGAFTALKFVGAAYLLYTAYQVLTAKDDKADMPATNTSAQGLRLIKRGIMINLLNPKVALFFLAFLPQFIDPAKGATGLQSLSLGLVFSLIANLIVIPILLFSGYSSSKIKATPLTGKILRWFSASILGGFAIRLGLSQTN</sequence>
<dbReference type="EMBL" id="JBHRSL010000010">
    <property type="protein sequence ID" value="MFC3052746.1"/>
    <property type="molecule type" value="Genomic_DNA"/>
</dbReference>
<feature type="transmembrane region" description="Helical" evidence="6">
    <location>
        <begin position="152"/>
        <end position="177"/>
    </location>
</feature>
<feature type="transmembrane region" description="Helical" evidence="6">
    <location>
        <begin position="6"/>
        <end position="30"/>
    </location>
</feature>
<dbReference type="PIRSF" id="PIRSF006324">
    <property type="entry name" value="LeuE"/>
    <property type="match status" value="1"/>
</dbReference>
<comment type="subcellular location">
    <subcellularLocation>
        <location evidence="1">Cell membrane</location>
        <topology evidence="1">Multi-pass membrane protein</topology>
    </subcellularLocation>
</comment>
<name>A0ABV7D6K9_9PROT</name>
<evidence type="ECO:0000313" key="7">
    <source>
        <dbReference type="EMBL" id="MFC3052746.1"/>
    </source>
</evidence>
<dbReference type="InterPro" id="IPR001123">
    <property type="entry name" value="LeuE-type"/>
</dbReference>
<evidence type="ECO:0000256" key="4">
    <source>
        <dbReference type="ARBA" id="ARBA00022989"/>
    </source>
</evidence>
<feature type="transmembrane region" description="Helical" evidence="6">
    <location>
        <begin position="73"/>
        <end position="93"/>
    </location>
</feature>
<organism evidence="7 8">
    <name type="scientific">Kordiimonas pumila</name>
    <dbReference type="NCBI Taxonomy" id="2161677"/>
    <lineage>
        <taxon>Bacteria</taxon>
        <taxon>Pseudomonadati</taxon>
        <taxon>Pseudomonadota</taxon>
        <taxon>Alphaproteobacteria</taxon>
        <taxon>Kordiimonadales</taxon>
        <taxon>Kordiimonadaceae</taxon>
        <taxon>Kordiimonas</taxon>
    </lineage>
</organism>
<evidence type="ECO:0000256" key="5">
    <source>
        <dbReference type="ARBA" id="ARBA00023136"/>
    </source>
</evidence>
<dbReference type="Proteomes" id="UP001595444">
    <property type="component" value="Unassembled WGS sequence"/>
</dbReference>
<evidence type="ECO:0000256" key="6">
    <source>
        <dbReference type="SAM" id="Phobius"/>
    </source>
</evidence>
<evidence type="ECO:0000256" key="2">
    <source>
        <dbReference type="ARBA" id="ARBA00022475"/>
    </source>
</evidence>
<gene>
    <name evidence="7" type="ORF">ACFOKA_12600</name>
</gene>
<accession>A0ABV7D6K9</accession>
<feature type="transmembrane region" description="Helical" evidence="6">
    <location>
        <begin position="189"/>
        <end position="207"/>
    </location>
</feature>
<proteinExistence type="predicted"/>
<evidence type="ECO:0000256" key="1">
    <source>
        <dbReference type="ARBA" id="ARBA00004651"/>
    </source>
</evidence>
<dbReference type="Pfam" id="PF01810">
    <property type="entry name" value="LysE"/>
    <property type="match status" value="1"/>
</dbReference>
<comment type="caution">
    <text evidence="7">The sequence shown here is derived from an EMBL/GenBank/DDBJ whole genome shotgun (WGS) entry which is preliminary data.</text>
</comment>
<protein>
    <submittedName>
        <fullName evidence="7">LysE family translocator</fullName>
    </submittedName>
</protein>
<keyword evidence="3 6" id="KW-0812">Transmembrane</keyword>
<dbReference type="PANTHER" id="PTHR30086">
    <property type="entry name" value="ARGININE EXPORTER PROTEIN ARGO"/>
    <property type="match status" value="1"/>
</dbReference>
<feature type="transmembrane region" description="Helical" evidence="6">
    <location>
        <begin position="119"/>
        <end position="140"/>
    </location>
</feature>
<dbReference type="PANTHER" id="PTHR30086:SF20">
    <property type="entry name" value="ARGININE EXPORTER PROTEIN ARGO-RELATED"/>
    <property type="match status" value="1"/>
</dbReference>
<reference evidence="8" key="1">
    <citation type="journal article" date="2019" name="Int. J. Syst. Evol. Microbiol.">
        <title>The Global Catalogue of Microorganisms (GCM) 10K type strain sequencing project: providing services to taxonomists for standard genome sequencing and annotation.</title>
        <authorList>
            <consortium name="The Broad Institute Genomics Platform"/>
            <consortium name="The Broad Institute Genome Sequencing Center for Infectious Disease"/>
            <person name="Wu L."/>
            <person name="Ma J."/>
        </authorList>
    </citation>
    <scope>NUCLEOTIDE SEQUENCE [LARGE SCALE GENOMIC DNA]</scope>
    <source>
        <strain evidence="8">KCTC 62164</strain>
    </source>
</reference>
<keyword evidence="8" id="KW-1185">Reference proteome</keyword>
<keyword evidence="2" id="KW-1003">Cell membrane</keyword>
<keyword evidence="4 6" id="KW-1133">Transmembrane helix</keyword>
<keyword evidence="5 6" id="KW-0472">Membrane</keyword>
<dbReference type="RefSeq" id="WP_194213606.1">
    <property type="nucleotide sequence ID" value="NZ_CP061205.1"/>
</dbReference>